<keyword evidence="3" id="KW-1185">Reference proteome</keyword>
<reference evidence="2 3" key="1">
    <citation type="journal article" date="2014" name="Int. J. Syst. Evol. Microbiol.">
        <title>Complete genome sequence of Corynebacterium casei LMG S-19264T (=DSM 44701T), isolated from a smear-ripened cheese.</title>
        <authorList>
            <consortium name="US DOE Joint Genome Institute (JGI-PGF)"/>
            <person name="Walter F."/>
            <person name="Albersmeier A."/>
            <person name="Kalinowski J."/>
            <person name="Ruckert C."/>
        </authorList>
    </citation>
    <scope>NUCLEOTIDE SEQUENCE [LARGE SCALE GENOMIC DNA]</scope>
    <source>
        <strain evidence="2 3">CGMCC 1.7029</strain>
    </source>
</reference>
<evidence type="ECO:0000256" key="1">
    <source>
        <dbReference type="SAM" id="MobiDB-lite"/>
    </source>
</evidence>
<dbReference type="AlphaFoldDB" id="A0A918DD99"/>
<dbReference type="Proteomes" id="UP000598196">
    <property type="component" value="Unassembled WGS sequence"/>
</dbReference>
<evidence type="ECO:0000313" key="2">
    <source>
        <dbReference type="EMBL" id="GGO35523.1"/>
    </source>
</evidence>
<organism evidence="2 3">
    <name type="scientific">Gemmobacter aquaticus</name>
    <dbReference type="NCBI Taxonomy" id="490185"/>
    <lineage>
        <taxon>Bacteria</taxon>
        <taxon>Pseudomonadati</taxon>
        <taxon>Pseudomonadota</taxon>
        <taxon>Alphaproteobacteria</taxon>
        <taxon>Rhodobacterales</taxon>
        <taxon>Paracoccaceae</taxon>
        <taxon>Gemmobacter</taxon>
    </lineage>
</organism>
<name>A0A918DD99_9RHOB</name>
<proteinExistence type="predicted"/>
<feature type="region of interest" description="Disordered" evidence="1">
    <location>
        <begin position="62"/>
        <end position="90"/>
    </location>
</feature>
<sequence>MEQRMNVVARKIGRQVIGQMQIVSHEGPLVAPVRALIGQCGMAGICQKRGPGANAHAGLLQTRTRQSDRTIPENPATASKPRASPAMVWK</sequence>
<comment type="caution">
    <text evidence="2">The sequence shown here is derived from an EMBL/GenBank/DDBJ whole genome shotgun (WGS) entry which is preliminary data.</text>
</comment>
<gene>
    <name evidence="2" type="ORF">GCM10010991_27890</name>
</gene>
<evidence type="ECO:0000313" key="3">
    <source>
        <dbReference type="Proteomes" id="UP000598196"/>
    </source>
</evidence>
<accession>A0A918DD99</accession>
<dbReference type="EMBL" id="BMLP01000006">
    <property type="protein sequence ID" value="GGO35523.1"/>
    <property type="molecule type" value="Genomic_DNA"/>
</dbReference>
<protein>
    <submittedName>
        <fullName evidence="2">Uncharacterized protein</fullName>
    </submittedName>
</protein>